<keyword evidence="2" id="KW-0548">Nucleotidyltransferase</keyword>
<accession>A0A6J4S655</accession>
<dbReference type="EMBL" id="CADCVT010000092">
    <property type="protein sequence ID" value="CAA9483779.1"/>
    <property type="molecule type" value="Genomic_DNA"/>
</dbReference>
<feature type="non-terminal residue" evidence="2">
    <location>
        <position position="1"/>
    </location>
</feature>
<gene>
    <name evidence="2" type="ORF">AVDCRST_MAG85-828</name>
</gene>
<organism evidence="2">
    <name type="scientific">uncultured Solirubrobacteraceae bacterium</name>
    <dbReference type="NCBI Taxonomy" id="1162706"/>
    <lineage>
        <taxon>Bacteria</taxon>
        <taxon>Bacillati</taxon>
        <taxon>Actinomycetota</taxon>
        <taxon>Thermoleophilia</taxon>
        <taxon>Solirubrobacterales</taxon>
        <taxon>Solirubrobacteraceae</taxon>
        <taxon>environmental samples</taxon>
    </lineage>
</organism>
<feature type="compositionally biased region" description="Basic and acidic residues" evidence="1">
    <location>
        <begin position="1"/>
        <end position="19"/>
    </location>
</feature>
<feature type="region of interest" description="Disordered" evidence="1">
    <location>
        <begin position="73"/>
        <end position="174"/>
    </location>
</feature>
<keyword evidence="2" id="KW-0808">Transferase</keyword>
<dbReference type="GO" id="GO:0016779">
    <property type="term" value="F:nucleotidyltransferase activity"/>
    <property type="evidence" value="ECO:0007669"/>
    <property type="project" value="UniProtKB-KW"/>
</dbReference>
<sequence>EGRQVPDADGPHEHRGDHRGLRRHRRRPRQLPHAVPAQRRVGAVPDPGRQRVDPRLRRAAQRVRAVRRPVLPLPVPGAAAGRAGAVVRCQRRPRRPAGHDGPASGDRGRQARDRHGRAPHRPPAAVRGARCHVHRAQGPPRPRLPDLLARARRDHRRGARSLPGLRGLLRGRGL</sequence>
<reference evidence="2" key="1">
    <citation type="submission" date="2020-02" db="EMBL/GenBank/DDBJ databases">
        <authorList>
            <person name="Meier V. D."/>
        </authorList>
    </citation>
    <scope>NUCLEOTIDE SEQUENCE</scope>
    <source>
        <strain evidence="2">AVDCRST_MAG85</strain>
    </source>
</reference>
<protein>
    <submittedName>
        <fullName evidence="2">Sulfur carrier protein adenylyltransferase ThiF</fullName>
    </submittedName>
</protein>
<proteinExistence type="predicted"/>
<evidence type="ECO:0000313" key="2">
    <source>
        <dbReference type="EMBL" id="CAA9483779.1"/>
    </source>
</evidence>
<feature type="compositionally biased region" description="Low complexity" evidence="1">
    <location>
        <begin position="76"/>
        <end position="88"/>
    </location>
</feature>
<dbReference type="AlphaFoldDB" id="A0A6J4S655"/>
<name>A0A6J4S655_9ACTN</name>
<feature type="compositionally biased region" description="Basic residues" evidence="1">
    <location>
        <begin position="20"/>
        <end position="30"/>
    </location>
</feature>
<feature type="non-terminal residue" evidence="2">
    <location>
        <position position="174"/>
    </location>
</feature>
<evidence type="ECO:0000256" key="1">
    <source>
        <dbReference type="SAM" id="MobiDB-lite"/>
    </source>
</evidence>
<feature type="region of interest" description="Disordered" evidence="1">
    <location>
        <begin position="1"/>
        <end position="60"/>
    </location>
</feature>
<feature type="compositionally biased region" description="Basic residues" evidence="1">
    <location>
        <begin position="150"/>
        <end position="159"/>
    </location>
</feature>